<organism evidence="1 2">
    <name type="scientific">Paracidovorax konjaci</name>
    <dbReference type="NCBI Taxonomy" id="32040"/>
    <lineage>
        <taxon>Bacteria</taxon>
        <taxon>Pseudomonadati</taxon>
        <taxon>Pseudomonadota</taxon>
        <taxon>Betaproteobacteria</taxon>
        <taxon>Burkholderiales</taxon>
        <taxon>Comamonadaceae</taxon>
        <taxon>Paracidovorax</taxon>
    </lineage>
</organism>
<reference evidence="2" key="1">
    <citation type="submission" date="2016-10" db="EMBL/GenBank/DDBJ databases">
        <authorList>
            <person name="Varghese N."/>
            <person name="Submissions S."/>
        </authorList>
    </citation>
    <scope>NUCLEOTIDE SEQUENCE [LARGE SCALE GENOMIC DNA]</scope>
    <source>
        <strain evidence="2">DSM 7481</strain>
    </source>
</reference>
<evidence type="ECO:0000313" key="1">
    <source>
        <dbReference type="EMBL" id="SFE16008.1"/>
    </source>
</evidence>
<dbReference type="RefSeq" id="WP_092956291.1">
    <property type="nucleotide sequence ID" value="NZ_FOMQ01000016.1"/>
</dbReference>
<proteinExistence type="predicted"/>
<dbReference type="STRING" id="32040.SAMN04489710_11667"/>
<dbReference type="OrthoDB" id="1736849at2"/>
<gene>
    <name evidence="1" type="ORF">SAMN04489710_11667</name>
</gene>
<dbReference type="EMBL" id="FOMQ01000016">
    <property type="protein sequence ID" value="SFE16008.1"/>
    <property type="molecule type" value="Genomic_DNA"/>
</dbReference>
<name>A0A1I1YAH0_9BURK</name>
<dbReference type="AlphaFoldDB" id="A0A1I1YAH0"/>
<evidence type="ECO:0000313" key="2">
    <source>
        <dbReference type="Proteomes" id="UP000199517"/>
    </source>
</evidence>
<sequence length="365" mass="40926">MPITTQDMLQNASGYTAILPLSYMVPTFYPTPPGTVHPSSGAPLIRLDDPDLQARAQRLVNVLYWTAATYQNQEGMSDSRTLKVFIAPEFYFRKASRQETDQARFLRDTTFGSYPEHARYALSEVLYAATQNSPLFRDWVIVAGTVCSVLPMQDPHRLNLLNTAIMLRGSRARPDESVPYILMEKHYISHIDGPPEDWHANLDPSTTYSFQLNPDQHLDNLIYWDRMSVGLEVCLDHAKQVVVNAMNTLGQTLGPQANALDLQLVTSCGMAIVQQAVAVGDGSLIFLTDGMSHLQRLQEPIFEIGRFNAATHTTTLIDRSTFQFAELPVHDDYRVDYLQGLYSKKGLRQGVWAAKSPLPLHTSNP</sequence>
<accession>A0A1I1YAH0</accession>
<protein>
    <submittedName>
        <fullName evidence="1">Uncharacterized protein</fullName>
    </submittedName>
</protein>
<keyword evidence="2" id="KW-1185">Reference proteome</keyword>
<dbReference type="Proteomes" id="UP000199517">
    <property type="component" value="Unassembled WGS sequence"/>
</dbReference>